<feature type="domain" description="AB hydrolase-1" evidence="1">
    <location>
        <begin position="40"/>
        <end position="320"/>
    </location>
</feature>
<gene>
    <name evidence="2" type="ORF">OH76DRAFT_1547359</name>
</gene>
<organism evidence="2 3">
    <name type="scientific">Lentinus brumalis</name>
    <dbReference type="NCBI Taxonomy" id="2498619"/>
    <lineage>
        <taxon>Eukaryota</taxon>
        <taxon>Fungi</taxon>
        <taxon>Dikarya</taxon>
        <taxon>Basidiomycota</taxon>
        <taxon>Agaricomycotina</taxon>
        <taxon>Agaricomycetes</taxon>
        <taxon>Polyporales</taxon>
        <taxon>Polyporaceae</taxon>
        <taxon>Lentinus</taxon>
    </lineage>
</organism>
<name>A0A371CR52_9APHY</name>
<dbReference type="OrthoDB" id="94039at2759"/>
<protein>
    <submittedName>
        <fullName evidence="2">Alpha/beta-hydrolase</fullName>
    </submittedName>
</protein>
<dbReference type="AlphaFoldDB" id="A0A371CR52"/>
<evidence type="ECO:0000259" key="1">
    <source>
        <dbReference type="Pfam" id="PF12697"/>
    </source>
</evidence>
<dbReference type="InterPro" id="IPR000073">
    <property type="entry name" value="AB_hydrolase_1"/>
</dbReference>
<evidence type="ECO:0000313" key="3">
    <source>
        <dbReference type="Proteomes" id="UP000256964"/>
    </source>
</evidence>
<proteinExistence type="predicted"/>
<dbReference type="EMBL" id="KZ857477">
    <property type="protein sequence ID" value="RDX42750.1"/>
    <property type="molecule type" value="Genomic_DNA"/>
</dbReference>
<dbReference type="STRING" id="139420.A0A371CR52"/>
<dbReference type="SUPFAM" id="SSF53474">
    <property type="entry name" value="alpha/beta-Hydrolases"/>
    <property type="match status" value="1"/>
</dbReference>
<reference evidence="2 3" key="1">
    <citation type="journal article" date="2018" name="Biotechnol. Biofuels">
        <title>Integrative visual omics of the white-rot fungus Polyporus brumalis exposes the biotechnological potential of its oxidative enzymes for delignifying raw plant biomass.</title>
        <authorList>
            <person name="Miyauchi S."/>
            <person name="Rancon A."/>
            <person name="Drula E."/>
            <person name="Hage H."/>
            <person name="Chaduli D."/>
            <person name="Favel A."/>
            <person name="Grisel S."/>
            <person name="Henrissat B."/>
            <person name="Herpoel-Gimbert I."/>
            <person name="Ruiz-Duenas F.J."/>
            <person name="Chevret D."/>
            <person name="Hainaut M."/>
            <person name="Lin J."/>
            <person name="Wang M."/>
            <person name="Pangilinan J."/>
            <person name="Lipzen A."/>
            <person name="Lesage-Meessen L."/>
            <person name="Navarro D."/>
            <person name="Riley R."/>
            <person name="Grigoriev I.V."/>
            <person name="Zhou S."/>
            <person name="Raouche S."/>
            <person name="Rosso M.N."/>
        </authorList>
    </citation>
    <scope>NUCLEOTIDE SEQUENCE [LARGE SCALE GENOMIC DNA]</scope>
    <source>
        <strain evidence="2 3">BRFM 1820</strain>
    </source>
</reference>
<dbReference type="InterPro" id="IPR029058">
    <property type="entry name" value="AB_hydrolase_fold"/>
</dbReference>
<sequence>MVQSSTSVVTMSPSPRFKDGLRLVAKRYVPKDYRPEGVTLLFFHCTGSHKEVFEPIIPSLLSLKHATDRTSVVREAWTFDNPSSGEASVYNAGVLDRQATGFTVEEWSDCFKELYVSGTFEGHALMPVAHSNGATAVLLATIPGALPAVPFKSLILVEPPLITKAAWDEHKEQQEFAMKTISTMVMKRRDTWATRTDARQYFENRLPWSSWDKRVLELFREHALKEVSVEENSTPAQKVTLCCSRLQEYTQYTNTAPHFLAAERVGTIDPAVPVHFIFGEREDVVPWYCHNSVLEKRPVASQLQRIPDAGHFVVQENPNALGVAIARILLTGEAAPRAAL</sequence>
<dbReference type="Gene3D" id="3.40.50.1820">
    <property type="entry name" value="alpha/beta hydrolase"/>
    <property type="match status" value="1"/>
</dbReference>
<accession>A0A371CR52</accession>
<keyword evidence="3" id="KW-1185">Reference proteome</keyword>
<evidence type="ECO:0000313" key="2">
    <source>
        <dbReference type="EMBL" id="RDX42750.1"/>
    </source>
</evidence>
<dbReference type="Proteomes" id="UP000256964">
    <property type="component" value="Unassembled WGS sequence"/>
</dbReference>
<dbReference type="Pfam" id="PF12697">
    <property type="entry name" value="Abhydrolase_6"/>
    <property type="match status" value="1"/>
</dbReference>